<dbReference type="NCBIfam" id="TIGR00254">
    <property type="entry name" value="GGDEF"/>
    <property type="match status" value="1"/>
</dbReference>
<dbReference type="InterPro" id="IPR029787">
    <property type="entry name" value="Nucleotide_cyclase"/>
</dbReference>
<dbReference type="AlphaFoldDB" id="A0A1E3KYI0"/>
<dbReference type="EMBL" id="MDER01000086">
    <property type="protein sequence ID" value="ODP26463.1"/>
    <property type="molecule type" value="Genomic_DNA"/>
</dbReference>
<gene>
    <name evidence="3" type="ORF">PTI45_04303</name>
</gene>
<feature type="transmembrane region" description="Helical" evidence="1">
    <location>
        <begin position="41"/>
        <end position="61"/>
    </location>
</feature>
<dbReference type="FunFam" id="3.30.70.270:FF:000001">
    <property type="entry name" value="Diguanylate cyclase domain protein"/>
    <property type="match status" value="1"/>
</dbReference>
<evidence type="ECO:0000259" key="2">
    <source>
        <dbReference type="PROSITE" id="PS50887"/>
    </source>
</evidence>
<dbReference type="GO" id="GO:0005886">
    <property type="term" value="C:plasma membrane"/>
    <property type="evidence" value="ECO:0007669"/>
    <property type="project" value="UniProtKB-SubCell"/>
</dbReference>
<dbReference type="GO" id="GO:1902201">
    <property type="term" value="P:negative regulation of bacterial-type flagellum-dependent cell motility"/>
    <property type="evidence" value="ECO:0007669"/>
    <property type="project" value="TreeGrafter"/>
</dbReference>
<keyword evidence="3" id="KW-0548">Nucleotidyltransferase</keyword>
<dbReference type="CDD" id="cd01949">
    <property type="entry name" value="GGDEF"/>
    <property type="match status" value="1"/>
</dbReference>
<organism evidence="3 4">
    <name type="scientific">Paenibacillus nuruki</name>
    <dbReference type="NCBI Taxonomy" id="1886670"/>
    <lineage>
        <taxon>Bacteria</taxon>
        <taxon>Bacillati</taxon>
        <taxon>Bacillota</taxon>
        <taxon>Bacilli</taxon>
        <taxon>Bacillales</taxon>
        <taxon>Paenibacillaceae</taxon>
        <taxon>Paenibacillus</taxon>
    </lineage>
</organism>
<comment type="caution">
    <text evidence="3">The sequence shown here is derived from an EMBL/GenBank/DDBJ whole genome shotgun (WGS) entry which is preliminary data.</text>
</comment>
<feature type="transmembrane region" description="Helical" evidence="1">
    <location>
        <begin position="136"/>
        <end position="155"/>
    </location>
</feature>
<dbReference type="GO" id="GO:0071555">
    <property type="term" value="P:cell wall organization"/>
    <property type="evidence" value="ECO:0007669"/>
    <property type="project" value="InterPro"/>
</dbReference>
<dbReference type="PATRIC" id="fig|1886670.3.peg.4334"/>
<dbReference type="STRING" id="1886670.PTI45_04303"/>
<dbReference type="Pfam" id="PF00990">
    <property type="entry name" value="GGDEF"/>
    <property type="match status" value="1"/>
</dbReference>
<dbReference type="PANTHER" id="PTHR45138">
    <property type="entry name" value="REGULATORY COMPONENTS OF SENSORY TRANSDUCTION SYSTEM"/>
    <property type="match status" value="1"/>
</dbReference>
<dbReference type="PANTHER" id="PTHR45138:SF9">
    <property type="entry name" value="DIGUANYLATE CYCLASE DGCM-RELATED"/>
    <property type="match status" value="1"/>
</dbReference>
<evidence type="ECO:0000313" key="3">
    <source>
        <dbReference type="EMBL" id="ODP26463.1"/>
    </source>
</evidence>
<keyword evidence="1" id="KW-0812">Transmembrane</keyword>
<feature type="transmembrane region" description="Helical" evidence="1">
    <location>
        <begin position="102"/>
        <end position="124"/>
    </location>
</feature>
<accession>A0A1E3KYI0</accession>
<dbReference type="GO" id="GO:0052621">
    <property type="term" value="F:diguanylate cyclase activity"/>
    <property type="evidence" value="ECO:0007669"/>
    <property type="project" value="UniProtKB-EC"/>
</dbReference>
<evidence type="ECO:0000313" key="4">
    <source>
        <dbReference type="Proteomes" id="UP000094578"/>
    </source>
</evidence>
<name>A0A1E3KYI0_9BACL</name>
<keyword evidence="3" id="KW-0808">Transferase</keyword>
<dbReference type="InterPro" id="IPR050469">
    <property type="entry name" value="Diguanylate_Cyclase"/>
</dbReference>
<reference evidence="3 4" key="1">
    <citation type="submission" date="2016-08" db="EMBL/GenBank/DDBJ databases">
        <title>Genome sequencing of Paenibacillus sp. TI45-13ar, isolated from Korean traditional nuruk.</title>
        <authorList>
            <person name="Kim S.-J."/>
        </authorList>
    </citation>
    <scope>NUCLEOTIDE SEQUENCE [LARGE SCALE GENOMIC DNA]</scope>
    <source>
        <strain evidence="3 4">TI45-13ar</strain>
    </source>
</reference>
<feature type="transmembrane region" description="Helical" evidence="1">
    <location>
        <begin position="73"/>
        <end position="95"/>
    </location>
</feature>
<proteinExistence type="predicted"/>
<sequence length="359" mass="40502">MLFKDLFMNFCILATFSFFGSMLLNYLNAHFKTSTYIKRQWIGLFFGCLGATLMQFTFPVGDNVLLDLRQISIVLSISMGGSVAGIITTIMIMITRIILSPTIGLSAILGLINAATLCIVASWIFSRSMTFYKKWLYSGIALTIIATASLCIVLGRNEIDKVLVFIVVESAATLFIFMLTRSLRKNNELFEKVSKEAQFDFLTGLHNPRAFEKKFEQLQHQETDMAHSLLFIDIDHFKKVNDVYGHPAGDAVLFQLANVIQQSIRSTDYGARKGGEEFAVWLEYCQLTEAKMIAETLRTNVEKKKFILPNGKMIHITISIGIGMYPALMWDELLEKTDQALYQAKQQGRNRSCLAQSSL</sequence>
<dbReference type="Gene3D" id="3.30.70.270">
    <property type="match status" value="1"/>
</dbReference>
<dbReference type="SMART" id="SM00267">
    <property type="entry name" value="GGDEF"/>
    <property type="match status" value="1"/>
</dbReference>
<dbReference type="Proteomes" id="UP000094578">
    <property type="component" value="Unassembled WGS sequence"/>
</dbReference>
<dbReference type="GO" id="GO:0043709">
    <property type="term" value="P:cell adhesion involved in single-species biofilm formation"/>
    <property type="evidence" value="ECO:0007669"/>
    <property type="project" value="TreeGrafter"/>
</dbReference>
<dbReference type="InterPro" id="IPR043128">
    <property type="entry name" value="Rev_trsase/Diguanyl_cyclase"/>
</dbReference>
<feature type="transmembrane region" description="Helical" evidence="1">
    <location>
        <begin position="6"/>
        <end position="29"/>
    </location>
</feature>
<feature type="domain" description="GGDEF" evidence="2">
    <location>
        <begin position="225"/>
        <end position="357"/>
    </location>
</feature>
<evidence type="ECO:0000256" key="1">
    <source>
        <dbReference type="SAM" id="Phobius"/>
    </source>
</evidence>
<protein>
    <submittedName>
        <fullName evidence="3">Diguanylate cyclase</fullName>
        <ecNumber evidence="3">2.7.7.65</ecNumber>
    </submittedName>
</protein>
<feature type="transmembrane region" description="Helical" evidence="1">
    <location>
        <begin position="162"/>
        <end position="180"/>
    </location>
</feature>
<dbReference type="SUPFAM" id="SSF55073">
    <property type="entry name" value="Nucleotide cyclase"/>
    <property type="match status" value="1"/>
</dbReference>
<dbReference type="GO" id="GO:0000155">
    <property type="term" value="F:phosphorelay sensor kinase activity"/>
    <property type="evidence" value="ECO:0007669"/>
    <property type="project" value="InterPro"/>
</dbReference>
<dbReference type="EC" id="2.7.7.65" evidence="3"/>
<dbReference type="PROSITE" id="PS50887">
    <property type="entry name" value="GGDEF"/>
    <property type="match status" value="1"/>
</dbReference>
<dbReference type="InterPro" id="IPR000160">
    <property type="entry name" value="GGDEF_dom"/>
</dbReference>
<keyword evidence="4" id="KW-1185">Reference proteome</keyword>
<keyword evidence="1" id="KW-1133">Transmembrane helix</keyword>
<keyword evidence="1" id="KW-0472">Membrane</keyword>